<evidence type="ECO:0000313" key="3">
    <source>
        <dbReference type="Proteomes" id="UP000621500"/>
    </source>
</evidence>
<protein>
    <submittedName>
        <fullName evidence="2">Uncharacterized protein</fullName>
    </submittedName>
</protein>
<organism evidence="2 3">
    <name type="scientific">Plantactinospora mayteni</name>
    <dbReference type="NCBI Taxonomy" id="566021"/>
    <lineage>
        <taxon>Bacteria</taxon>
        <taxon>Bacillati</taxon>
        <taxon>Actinomycetota</taxon>
        <taxon>Actinomycetes</taxon>
        <taxon>Micromonosporales</taxon>
        <taxon>Micromonosporaceae</taxon>
        <taxon>Plantactinospora</taxon>
    </lineage>
</organism>
<evidence type="ECO:0000256" key="1">
    <source>
        <dbReference type="SAM" id="MobiDB-lite"/>
    </source>
</evidence>
<accession>A0ABQ4EZE1</accession>
<evidence type="ECO:0000313" key="2">
    <source>
        <dbReference type="EMBL" id="GIH00012.1"/>
    </source>
</evidence>
<reference evidence="2 3" key="1">
    <citation type="submission" date="2021-01" db="EMBL/GenBank/DDBJ databases">
        <title>Whole genome shotgun sequence of Plantactinospora mayteni NBRC 109088.</title>
        <authorList>
            <person name="Komaki H."/>
            <person name="Tamura T."/>
        </authorList>
    </citation>
    <scope>NUCLEOTIDE SEQUENCE [LARGE SCALE GENOMIC DNA]</scope>
    <source>
        <strain evidence="2 3">NBRC 109088</strain>
    </source>
</reference>
<gene>
    <name evidence="2" type="ORF">Pma05_65840</name>
</gene>
<sequence length="106" mass="11035">MALSAPKLIEKGWIGGVALVFTSSPVSVAFRDTVVLSLQDVKGSDKTAPAFTHPHRPPPPATTTAAGGVGGVQDSWRIRASGEPKFAKDLAIPKRADSAERGCVRA</sequence>
<keyword evidence="3" id="KW-1185">Reference proteome</keyword>
<dbReference type="Proteomes" id="UP000621500">
    <property type="component" value="Unassembled WGS sequence"/>
</dbReference>
<feature type="region of interest" description="Disordered" evidence="1">
    <location>
        <begin position="47"/>
        <end position="73"/>
    </location>
</feature>
<comment type="caution">
    <text evidence="2">The sequence shown here is derived from an EMBL/GenBank/DDBJ whole genome shotgun (WGS) entry which is preliminary data.</text>
</comment>
<dbReference type="EMBL" id="BONX01000049">
    <property type="protein sequence ID" value="GIH00012.1"/>
    <property type="molecule type" value="Genomic_DNA"/>
</dbReference>
<proteinExistence type="predicted"/>
<name>A0ABQ4EZE1_9ACTN</name>